<evidence type="ECO:0000256" key="3">
    <source>
        <dbReference type="ARBA" id="ARBA00010299"/>
    </source>
</evidence>
<dbReference type="InterPro" id="IPR023087">
    <property type="entry name" value="Flg_Motor_Flig_C"/>
</dbReference>
<dbReference type="PANTHER" id="PTHR30534">
    <property type="entry name" value="FLAGELLAR MOTOR SWITCH PROTEIN FLIG"/>
    <property type="match status" value="1"/>
</dbReference>
<evidence type="ECO:0000259" key="11">
    <source>
        <dbReference type="Pfam" id="PF14842"/>
    </source>
</evidence>
<evidence type="ECO:0000313" key="12">
    <source>
        <dbReference type="EMBL" id="XBH05879.1"/>
    </source>
</evidence>
<organism evidence="12">
    <name type="scientific">Singulisphaera sp. Ch08</name>
    <dbReference type="NCBI Taxonomy" id="3120278"/>
    <lineage>
        <taxon>Bacteria</taxon>
        <taxon>Pseudomonadati</taxon>
        <taxon>Planctomycetota</taxon>
        <taxon>Planctomycetia</taxon>
        <taxon>Isosphaerales</taxon>
        <taxon>Isosphaeraceae</taxon>
        <taxon>Singulisphaera</taxon>
    </lineage>
</organism>
<dbReference type="Pfam" id="PF01706">
    <property type="entry name" value="FliG_C"/>
    <property type="match status" value="1"/>
</dbReference>
<protein>
    <recommendedName>
        <fullName evidence="4">Flagellar motor switch protein FliG</fullName>
    </recommendedName>
</protein>
<dbReference type="InterPro" id="IPR028263">
    <property type="entry name" value="FliG_N"/>
</dbReference>
<keyword evidence="5" id="KW-1003">Cell membrane</keyword>
<dbReference type="InterPro" id="IPR011002">
    <property type="entry name" value="FliG_a-hlx"/>
</dbReference>
<evidence type="ECO:0000256" key="9">
    <source>
        <dbReference type="ARBA" id="ARBA00023143"/>
    </source>
</evidence>
<gene>
    <name evidence="12" type="ORF">V5E97_07570</name>
</gene>
<evidence type="ECO:0000256" key="7">
    <source>
        <dbReference type="ARBA" id="ARBA00022779"/>
    </source>
</evidence>
<dbReference type="GO" id="GO:0005886">
    <property type="term" value="C:plasma membrane"/>
    <property type="evidence" value="ECO:0007669"/>
    <property type="project" value="UniProtKB-SubCell"/>
</dbReference>
<dbReference type="SUPFAM" id="SSF48029">
    <property type="entry name" value="FliG"/>
    <property type="match status" value="1"/>
</dbReference>
<keyword evidence="6" id="KW-0145">Chemotaxis</keyword>
<comment type="subcellular location">
    <subcellularLocation>
        <location evidence="1">Bacterial flagellum basal body</location>
    </subcellularLocation>
    <subcellularLocation>
        <location evidence="2">Cell membrane</location>
        <topology evidence="2">Peripheral membrane protein</topology>
        <orientation evidence="2">Cytoplasmic side</orientation>
    </subcellularLocation>
</comment>
<evidence type="ECO:0000259" key="10">
    <source>
        <dbReference type="Pfam" id="PF01706"/>
    </source>
</evidence>
<feature type="domain" description="Flagellar motor switch protein FliG C-terminal" evidence="10">
    <location>
        <begin position="95"/>
        <end position="189"/>
    </location>
</feature>
<reference evidence="12" key="1">
    <citation type="submission" date="2024-05" db="EMBL/GenBank/DDBJ databases">
        <title>Planctomycetes of the genus Singulisphaera possess chitinolytic capabilities.</title>
        <authorList>
            <person name="Ivanova A."/>
        </authorList>
    </citation>
    <scope>NUCLEOTIDE SEQUENCE</scope>
    <source>
        <strain evidence="12">Ch08T</strain>
    </source>
</reference>
<dbReference type="PRINTS" id="PR00954">
    <property type="entry name" value="FLGMOTORFLIG"/>
</dbReference>
<dbReference type="RefSeq" id="WP_406698730.1">
    <property type="nucleotide sequence ID" value="NZ_CP155447.1"/>
</dbReference>
<dbReference type="GO" id="GO:0003774">
    <property type="term" value="F:cytoskeletal motor activity"/>
    <property type="evidence" value="ECO:0007669"/>
    <property type="project" value="InterPro"/>
</dbReference>
<feature type="domain" description="Flagellar motor switch protein FliG N-terminal" evidence="11">
    <location>
        <begin position="38"/>
        <end position="92"/>
    </location>
</feature>
<comment type="similarity">
    <text evidence="3">Belongs to the FliG family.</text>
</comment>
<evidence type="ECO:0000256" key="1">
    <source>
        <dbReference type="ARBA" id="ARBA00004117"/>
    </source>
</evidence>
<keyword evidence="7" id="KW-0283">Flagellar rotation</keyword>
<evidence type="ECO:0000256" key="2">
    <source>
        <dbReference type="ARBA" id="ARBA00004413"/>
    </source>
</evidence>
<dbReference type="AlphaFoldDB" id="A0AAU7CKQ8"/>
<evidence type="ECO:0000256" key="4">
    <source>
        <dbReference type="ARBA" id="ARBA00021870"/>
    </source>
</evidence>
<dbReference type="EMBL" id="CP155447">
    <property type="protein sequence ID" value="XBH05879.1"/>
    <property type="molecule type" value="Genomic_DNA"/>
</dbReference>
<evidence type="ECO:0000256" key="6">
    <source>
        <dbReference type="ARBA" id="ARBA00022500"/>
    </source>
</evidence>
<dbReference type="PANTHER" id="PTHR30534:SF0">
    <property type="entry name" value="FLAGELLAR MOTOR SWITCH PROTEIN FLIG"/>
    <property type="match status" value="1"/>
</dbReference>
<evidence type="ECO:0000256" key="5">
    <source>
        <dbReference type="ARBA" id="ARBA00022475"/>
    </source>
</evidence>
<dbReference type="Gene3D" id="1.10.220.30">
    <property type="match status" value="2"/>
</dbReference>
<accession>A0AAU7CKQ8</accession>
<dbReference type="GO" id="GO:0006935">
    <property type="term" value="P:chemotaxis"/>
    <property type="evidence" value="ECO:0007669"/>
    <property type="project" value="UniProtKB-KW"/>
</dbReference>
<dbReference type="InterPro" id="IPR000090">
    <property type="entry name" value="Flg_Motor_Flig"/>
</dbReference>
<dbReference type="GO" id="GO:0009425">
    <property type="term" value="C:bacterial-type flagellum basal body"/>
    <property type="evidence" value="ECO:0007669"/>
    <property type="project" value="UniProtKB-SubCell"/>
</dbReference>
<dbReference type="Pfam" id="PF14842">
    <property type="entry name" value="FliG_N"/>
    <property type="match status" value="1"/>
</dbReference>
<sequence length="200" mass="21569">MTRLETPRAAPALASALGVAAAVANDQDAGHTDESAPIRKAAILLVSLEQPLASQLLAQLDRSAVEAVTLEIARLERIAPAEQQAVLEEFYGLGLRRLRFVFEDLVKMDDTDIREAYHDEDVATWALALGGAARPVRAKVLRALSALAAGGLSRALDQLGPFRLDDAEAAQMDVAERLRRLHDHGRLTLPDPNGQEAILV</sequence>
<keyword evidence="9" id="KW-0975">Bacterial flagellum</keyword>
<proteinExistence type="inferred from homology"/>
<keyword evidence="8" id="KW-0472">Membrane</keyword>
<evidence type="ECO:0000256" key="8">
    <source>
        <dbReference type="ARBA" id="ARBA00023136"/>
    </source>
</evidence>
<name>A0AAU7CKQ8_9BACT</name>
<dbReference type="GO" id="GO:0071973">
    <property type="term" value="P:bacterial-type flagellum-dependent cell motility"/>
    <property type="evidence" value="ECO:0007669"/>
    <property type="project" value="InterPro"/>
</dbReference>